<accession>A0A518CWJ5</accession>
<sequence>MLELAGIRVDARSIGGLETAIDLPDWKVCFDVGRSPRELLRRETILFTHAHMDHLGGIAYHCATRALMGMGPPTYVVPPSAVAPLQQLFAAWRLLDRSELAHHLLPLAPGERYEHRKDVHLEAFEVPHTVPAQGYVLWKRTTRLDERFRDLPQPELVRLAREGTQLDRTDETPEVAFCGDTRIQGLDGHPAVRRARLLILECTFLDERANAEEAGKRGHVHLDQIVERADWFENEAILLTHFSARYSRDQIERLLDERLPASLRARTTALLSD</sequence>
<dbReference type="SUPFAM" id="SSF56281">
    <property type="entry name" value="Metallo-hydrolase/oxidoreductase"/>
    <property type="match status" value="1"/>
</dbReference>
<evidence type="ECO:0000313" key="3">
    <source>
        <dbReference type="Proteomes" id="UP000319342"/>
    </source>
</evidence>
<reference evidence="2 3" key="1">
    <citation type="submission" date="2019-02" db="EMBL/GenBank/DDBJ databases">
        <title>Deep-cultivation of Planctomycetes and their phenomic and genomic characterization uncovers novel biology.</title>
        <authorList>
            <person name="Wiegand S."/>
            <person name="Jogler M."/>
            <person name="Boedeker C."/>
            <person name="Pinto D."/>
            <person name="Vollmers J."/>
            <person name="Rivas-Marin E."/>
            <person name="Kohn T."/>
            <person name="Peeters S.H."/>
            <person name="Heuer A."/>
            <person name="Rast P."/>
            <person name="Oberbeckmann S."/>
            <person name="Bunk B."/>
            <person name="Jeske O."/>
            <person name="Meyerdierks A."/>
            <person name="Storesund J.E."/>
            <person name="Kallscheuer N."/>
            <person name="Luecker S."/>
            <person name="Lage O.M."/>
            <person name="Pohl T."/>
            <person name="Merkel B.J."/>
            <person name="Hornburger P."/>
            <person name="Mueller R.-W."/>
            <person name="Bruemmer F."/>
            <person name="Labrenz M."/>
            <person name="Spormann A.M."/>
            <person name="Op den Camp H."/>
            <person name="Overmann J."/>
            <person name="Amann R."/>
            <person name="Jetten M.S.M."/>
            <person name="Mascher T."/>
            <person name="Medema M.H."/>
            <person name="Devos D.P."/>
            <person name="Kaster A.-K."/>
            <person name="Ovreas L."/>
            <person name="Rohde M."/>
            <person name="Galperin M.Y."/>
            <person name="Jogler C."/>
        </authorList>
    </citation>
    <scope>NUCLEOTIDE SEQUENCE [LARGE SCALE GENOMIC DNA]</scope>
    <source>
        <strain evidence="2 3">Pla163</strain>
    </source>
</reference>
<dbReference type="Proteomes" id="UP000319342">
    <property type="component" value="Chromosome"/>
</dbReference>
<evidence type="ECO:0000313" key="2">
    <source>
        <dbReference type="EMBL" id="QDU83584.1"/>
    </source>
</evidence>
<organism evidence="2 3">
    <name type="scientific">Rohdeia mirabilis</name>
    <dbReference type="NCBI Taxonomy" id="2528008"/>
    <lineage>
        <taxon>Bacteria</taxon>
        <taxon>Pseudomonadati</taxon>
        <taxon>Planctomycetota</taxon>
        <taxon>Planctomycetia</taxon>
        <taxon>Planctomycetia incertae sedis</taxon>
        <taxon>Rohdeia</taxon>
    </lineage>
</organism>
<dbReference type="AlphaFoldDB" id="A0A518CWJ5"/>
<keyword evidence="3" id="KW-1185">Reference proteome</keyword>
<dbReference type="InterPro" id="IPR001279">
    <property type="entry name" value="Metallo-B-lactamas"/>
</dbReference>
<dbReference type="PANTHER" id="PTHR46504">
    <property type="entry name" value="TRNASE Z TRZ1"/>
    <property type="match status" value="1"/>
</dbReference>
<evidence type="ECO:0000259" key="1">
    <source>
        <dbReference type="Pfam" id="PF12706"/>
    </source>
</evidence>
<name>A0A518CWJ5_9BACT</name>
<proteinExistence type="predicted"/>
<dbReference type="Gene3D" id="3.60.15.10">
    <property type="entry name" value="Ribonuclease Z/Hydroxyacylglutathione hydrolase-like"/>
    <property type="match status" value="1"/>
</dbReference>
<dbReference type="InterPro" id="IPR036866">
    <property type="entry name" value="RibonucZ/Hydroxyglut_hydro"/>
</dbReference>
<gene>
    <name evidence="2" type="ORF">Pla163_06830</name>
</gene>
<feature type="domain" description="Metallo-beta-lactamase" evidence="1">
    <location>
        <begin position="41"/>
        <end position="242"/>
    </location>
</feature>
<dbReference type="EMBL" id="CP036290">
    <property type="protein sequence ID" value="QDU83584.1"/>
    <property type="molecule type" value="Genomic_DNA"/>
</dbReference>
<dbReference type="Pfam" id="PF12706">
    <property type="entry name" value="Lactamase_B_2"/>
    <property type="match status" value="1"/>
</dbReference>
<dbReference type="PANTHER" id="PTHR46504:SF2">
    <property type="entry name" value="TRNASE Z TRZ1"/>
    <property type="match status" value="1"/>
</dbReference>
<protein>
    <submittedName>
        <fullName evidence="2">Ribonuclease Z</fullName>
    </submittedName>
</protein>